<dbReference type="PANTHER" id="PTHR44051:SF21">
    <property type="entry name" value="GLUTATHIONE S-TRANSFERASE FAMILY PROTEIN"/>
    <property type="match status" value="1"/>
</dbReference>
<dbReference type="PROSITE" id="PS50404">
    <property type="entry name" value="GST_NTER"/>
    <property type="match status" value="1"/>
</dbReference>
<dbReference type="Pfam" id="PF02798">
    <property type="entry name" value="GST_N"/>
    <property type="match status" value="1"/>
</dbReference>
<protein>
    <submittedName>
        <fullName evidence="2">Glutathione S-transferase</fullName>
        <ecNumber evidence="2">2.5.1.18</ecNumber>
    </submittedName>
</protein>
<dbReference type="RefSeq" id="WP_184268003.1">
    <property type="nucleotide sequence ID" value="NZ_JACHKY010000002.1"/>
</dbReference>
<dbReference type="AlphaFoldDB" id="A0A7W7N3J0"/>
<keyword evidence="2" id="KW-0808">Transferase</keyword>
<comment type="caution">
    <text evidence="2">The sequence shown here is derived from an EMBL/GenBank/DDBJ whole genome shotgun (WGS) entry which is preliminary data.</text>
</comment>
<dbReference type="EC" id="2.5.1.18" evidence="2"/>
<feature type="domain" description="GST N-terminal" evidence="1">
    <location>
        <begin position="1"/>
        <end position="82"/>
    </location>
</feature>
<name>A0A7W7N3J0_9CAUL</name>
<dbReference type="InterPro" id="IPR036249">
    <property type="entry name" value="Thioredoxin-like_sf"/>
</dbReference>
<organism evidence="2 3">
    <name type="scientific">Brevundimonas bullata</name>
    <dbReference type="NCBI Taxonomy" id="13160"/>
    <lineage>
        <taxon>Bacteria</taxon>
        <taxon>Pseudomonadati</taxon>
        <taxon>Pseudomonadota</taxon>
        <taxon>Alphaproteobacteria</taxon>
        <taxon>Caulobacterales</taxon>
        <taxon>Caulobacteraceae</taxon>
        <taxon>Brevundimonas</taxon>
    </lineage>
</organism>
<reference evidence="2 3" key="1">
    <citation type="submission" date="2020-08" db="EMBL/GenBank/DDBJ databases">
        <title>Functional genomics of gut bacteria from endangered species of beetles.</title>
        <authorList>
            <person name="Carlos-Shanley C."/>
        </authorList>
    </citation>
    <scope>NUCLEOTIDE SEQUENCE [LARGE SCALE GENOMIC DNA]</scope>
    <source>
        <strain evidence="2 3">S00123</strain>
    </source>
</reference>
<dbReference type="EMBL" id="JACHKY010000002">
    <property type="protein sequence ID" value="MBB4797416.1"/>
    <property type="molecule type" value="Genomic_DNA"/>
</dbReference>
<evidence type="ECO:0000313" key="3">
    <source>
        <dbReference type="Proteomes" id="UP000539957"/>
    </source>
</evidence>
<accession>A0A7W7N3J0</accession>
<dbReference type="InterPro" id="IPR004045">
    <property type="entry name" value="Glutathione_S-Trfase_N"/>
</dbReference>
<evidence type="ECO:0000259" key="1">
    <source>
        <dbReference type="PROSITE" id="PS50404"/>
    </source>
</evidence>
<dbReference type="CDD" id="cd03046">
    <property type="entry name" value="GST_N_GTT1_like"/>
    <property type="match status" value="1"/>
</dbReference>
<dbReference type="InterPro" id="IPR036282">
    <property type="entry name" value="Glutathione-S-Trfase_C_sf"/>
</dbReference>
<gene>
    <name evidence="2" type="ORF">HNP32_001140</name>
</gene>
<dbReference type="PANTHER" id="PTHR44051">
    <property type="entry name" value="GLUTATHIONE S-TRANSFERASE-RELATED"/>
    <property type="match status" value="1"/>
</dbReference>
<dbReference type="Proteomes" id="UP000539957">
    <property type="component" value="Unassembled WGS sequence"/>
</dbReference>
<dbReference type="SUPFAM" id="SSF52833">
    <property type="entry name" value="Thioredoxin-like"/>
    <property type="match status" value="1"/>
</dbReference>
<dbReference type="GO" id="GO:0004364">
    <property type="term" value="F:glutathione transferase activity"/>
    <property type="evidence" value="ECO:0007669"/>
    <property type="project" value="UniProtKB-EC"/>
</dbReference>
<dbReference type="Gene3D" id="1.20.1050.10">
    <property type="match status" value="1"/>
</dbReference>
<proteinExistence type="predicted"/>
<sequence length="197" mass="22062">MSLIIHHAPQSRSTRLLWLLEELGADYDIHYVEIERQGGQGHADPTNPHPLKQAPSVSVDGQLLIESVLIFLFLTDRFPAAKMAPRPDDPRRAEYLSWLGLYNNVLESVLTSGPPDSWNDLRKAGYAALDQRWRAAIKDGGYILGEFSALDILYGSLLQWFRAAMPPGEPYDSYAQRIGGRPALKRAWAKDSPEGHV</sequence>
<keyword evidence="3" id="KW-1185">Reference proteome</keyword>
<dbReference type="Gene3D" id="3.40.30.10">
    <property type="entry name" value="Glutaredoxin"/>
    <property type="match status" value="1"/>
</dbReference>
<dbReference type="SUPFAM" id="SSF47616">
    <property type="entry name" value="GST C-terminal domain-like"/>
    <property type="match status" value="1"/>
</dbReference>
<evidence type="ECO:0000313" key="2">
    <source>
        <dbReference type="EMBL" id="MBB4797416.1"/>
    </source>
</evidence>